<dbReference type="InterPro" id="IPR002523">
    <property type="entry name" value="MgTranspt_CorA/ZnTranspt_ZntB"/>
</dbReference>
<organism evidence="7">
    <name type="scientific">Dissoconium aciculare CBS 342.82</name>
    <dbReference type="NCBI Taxonomy" id="1314786"/>
    <lineage>
        <taxon>Eukaryota</taxon>
        <taxon>Fungi</taxon>
        <taxon>Dikarya</taxon>
        <taxon>Ascomycota</taxon>
        <taxon>Pezizomycotina</taxon>
        <taxon>Dothideomycetes</taxon>
        <taxon>Dothideomycetidae</taxon>
        <taxon>Mycosphaerellales</taxon>
        <taxon>Dissoconiaceae</taxon>
        <taxon>Dissoconium</taxon>
    </lineage>
</organism>
<dbReference type="Proteomes" id="UP000504637">
    <property type="component" value="Unplaced"/>
</dbReference>
<dbReference type="InterPro" id="IPR045863">
    <property type="entry name" value="CorA_TM1_TM2"/>
</dbReference>
<keyword evidence="6" id="KW-1185">Reference proteome</keyword>
<dbReference type="PANTHER" id="PTHR46494">
    <property type="entry name" value="CORA FAMILY METAL ION TRANSPORTER (EUROFUNG)"/>
    <property type="match status" value="1"/>
</dbReference>
<comment type="subcellular location">
    <subcellularLocation>
        <location evidence="1">Cell membrane</location>
        <topology evidence="1">Multi-pass membrane protein</topology>
    </subcellularLocation>
</comment>
<dbReference type="PANTHER" id="PTHR46494:SF1">
    <property type="entry name" value="CORA FAMILY METAL ION TRANSPORTER (EUROFUNG)"/>
    <property type="match status" value="1"/>
</dbReference>
<evidence type="ECO:0000256" key="4">
    <source>
        <dbReference type="ARBA" id="ARBA00023136"/>
    </source>
</evidence>
<dbReference type="GO" id="GO:0015095">
    <property type="term" value="F:magnesium ion transmembrane transporter activity"/>
    <property type="evidence" value="ECO:0007669"/>
    <property type="project" value="TreeGrafter"/>
</dbReference>
<dbReference type="Pfam" id="PF01544">
    <property type="entry name" value="CorA"/>
    <property type="match status" value="1"/>
</dbReference>
<reference evidence="7" key="2">
    <citation type="submission" date="2020-04" db="EMBL/GenBank/DDBJ databases">
        <authorList>
            <consortium name="NCBI Genome Project"/>
        </authorList>
    </citation>
    <scope>NUCLEOTIDE SEQUENCE</scope>
    <source>
        <strain evidence="7">CBS 342.82</strain>
    </source>
</reference>
<dbReference type="Gene3D" id="1.20.58.340">
    <property type="entry name" value="Magnesium transport protein CorA, transmembrane region"/>
    <property type="match status" value="1"/>
</dbReference>
<dbReference type="GO" id="GO:0015087">
    <property type="term" value="F:cobalt ion transmembrane transporter activity"/>
    <property type="evidence" value="ECO:0007669"/>
    <property type="project" value="TreeGrafter"/>
</dbReference>
<reference evidence="7" key="1">
    <citation type="submission" date="2020-01" db="EMBL/GenBank/DDBJ databases">
        <authorList>
            <consortium name="DOE Joint Genome Institute"/>
            <person name="Haridas S."/>
            <person name="Albert R."/>
            <person name="Binder M."/>
            <person name="Bloem J."/>
            <person name="Labutti K."/>
            <person name="Salamov A."/>
            <person name="Andreopoulos B."/>
            <person name="Baker S.E."/>
            <person name="Barry K."/>
            <person name="Bills G."/>
            <person name="Bluhm B.H."/>
            <person name="Cannon C."/>
            <person name="Castanera R."/>
            <person name="Culley D.E."/>
            <person name="Daum C."/>
            <person name="Ezra D."/>
            <person name="Gonzalez J.B."/>
            <person name="Henrissat B."/>
            <person name="Kuo A."/>
            <person name="Liang C."/>
            <person name="Lipzen A."/>
            <person name="Lutzoni F."/>
            <person name="Magnuson J."/>
            <person name="Mondo S."/>
            <person name="Nolan M."/>
            <person name="Ohm R."/>
            <person name="Pangilinan J."/>
            <person name="Park H.-J."/>
            <person name="Ramirez L."/>
            <person name="Alfaro M."/>
            <person name="Sun H."/>
            <person name="Tritt A."/>
            <person name="Yoshinaga Y."/>
            <person name="Zwiers L.-H."/>
            <person name="Turgeon B.G."/>
            <person name="Goodwin S.B."/>
            <person name="Spatafora J.W."/>
            <person name="Crous P.W."/>
            <person name="Grigoriev I.V."/>
        </authorList>
    </citation>
    <scope>NUCLEOTIDE SEQUENCE</scope>
    <source>
        <strain evidence="7">CBS 342.82</strain>
    </source>
</reference>
<proteinExistence type="predicted"/>
<protein>
    <recommendedName>
        <fullName evidence="8">Mg2+ transporter protein</fullName>
    </recommendedName>
</protein>
<evidence type="ECO:0000256" key="2">
    <source>
        <dbReference type="ARBA" id="ARBA00022692"/>
    </source>
</evidence>
<feature type="transmembrane region" description="Helical" evidence="5">
    <location>
        <begin position="444"/>
        <end position="467"/>
    </location>
</feature>
<dbReference type="OrthoDB" id="341259at2759"/>
<dbReference type="GO" id="GO:0005886">
    <property type="term" value="C:plasma membrane"/>
    <property type="evidence" value="ECO:0007669"/>
    <property type="project" value="UniProtKB-SubCell"/>
</dbReference>
<reference evidence="7" key="3">
    <citation type="submission" date="2025-08" db="UniProtKB">
        <authorList>
            <consortium name="RefSeq"/>
        </authorList>
    </citation>
    <scope>IDENTIFICATION</scope>
    <source>
        <strain evidence="7">CBS 342.82</strain>
    </source>
</reference>
<evidence type="ECO:0008006" key="8">
    <source>
        <dbReference type="Google" id="ProtNLM"/>
    </source>
</evidence>
<evidence type="ECO:0000313" key="6">
    <source>
        <dbReference type="Proteomes" id="UP000504637"/>
    </source>
</evidence>
<dbReference type="RefSeq" id="XP_033460279.1">
    <property type="nucleotide sequence ID" value="XM_033602207.1"/>
</dbReference>
<sequence>MRNIKPPSQDRLISVVNNAFPPRMELEVLVCDIMLDHAEIQKVKLGDIEQFWQVKPTNAIVRWIHAPLGQGLLHSSIEDMFLHSKARGKPFRNAGIAGFPYLEIDSVHFRERDDILHLHDVYQTLRGHELLNNYLDEMCLSGDRNASLDHDLAWREKIMGRKRSFWGLALPDIPFEPSEGLTFQGPLRIAIPAESAFDRSSIGSRKDQFDGAKLVVAPFRCFHRADGVLLTMSAATGIDQLHRDFPTDLRESRKIRMTNRKASVIGNVLADLEQHGASGWRDKNVEWFLIYLITEIGVAPQNSVGGRSAMSLLSTLQSTLVDLKRERYGRWERQKTIRLVQDHLICLDDLKLLQVSYVRKLELFQRLETDIGTLVEADYISANAHDNNQSANERVKWAIKVVSEDKRYVDHMLEDLTASLNALFHLRSIEQNELAMVTDDQNRALYLFTGITIVFLPLSFFTSYFGMNIADIRETDMEQGGFWKFCGAITAALILLV</sequence>
<dbReference type="SUPFAM" id="SSF144083">
    <property type="entry name" value="Magnesium transport protein CorA, transmembrane region"/>
    <property type="match status" value="1"/>
</dbReference>
<feature type="non-terminal residue" evidence="7">
    <location>
        <position position="497"/>
    </location>
</feature>
<evidence type="ECO:0000256" key="1">
    <source>
        <dbReference type="ARBA" id="ARBA00004651"/>
    </source>
</evidence>
<keyword evidence="4 5" id="KW-0472">Membrane</keyword>
<dbReference type="GO" id="GO:0000287">
    <property type="term" value="F:magnesium ion binding"/>
    <property type="evidence" value="ECO:0007669"/>
    <property type="project" value="TreeGrafter"/>
</dbReference>
<keyword evidence="3 5" id="KW-1133">Transmembrane helix</keyword>
<gene>
    <name evidence="7" type="ORF">K489DRAFT_336536</name>
</gene>
<evidence type="ECO:0000313" key="7">
    <source>
        <dbReference type="RefSeq" id="XP_033460279.1"/>
    </source>
</evidence>
<accession>A0A6J3M5T6</accession>
<evidence type="ECO:0000256" key="5">
    <source>
        <dbReference type="SAM" id="Phobius"/>
    </source>
</evidence>
<keyword evidence="2 5" id="KW-0812">Transmembrane</keyword>
<dbReference type="GeneID" id="54360007"/>
<dbReference type="AlphaFoldDB" id="A0A6J3M5T6"/>
<evidence type="ECO:0000256" key="3">
    <source>
        <dbReference type="ARBA" id="ARBA00022989"/>
    </source>
</evidence>
<dbReference type="GO" id="GO:0050897">
    <property type="term" value="F:cobalt ion binding"/>
    <property type="evidence" value="ECO:0007669"/>
    <property type="project" value="TreeGrafter"/>
</dbReference>
<name>A0A6J3M5T6_9PEZI</name>